<organism evidence="1 2">
    <name type="scientific">Secundilactobacillus kimchicus JCM 15530</name>
    <dbReference type="NCBI Taxonomy" id="1302272"/>
    <lineage>
        <taxon>Bacteria</taxon>
        <taxon>Bacillati</taxon>
        <taxon>Bacillota</taxon>
        <taxon>Bacilli</taxon>
        <taxon>Lactobacillales</taxon>
        <taxon>Lactobacillaceae</taxon>
        <taxon>Secundilactobacillus</taxon>
    </lineage>
</organism>
<evidence type="ECO:0000313" key="2">
    <source>
        <dbReference type="Proteomes" id="UP000050911"/>
    </source>
</evidence>
<dbReference type="AlphaFoldDB" id="A0A0R1HW43"/>
<dbReference type="EMBL" id="AZCX01000002">
    <property type="protein sequence ID" value="KRK48787.1"/>
    <property type="molecule type" value="Genomic_DNA"/>
</dbReference>
<evidence type="ECO:0000313" key="1">
    <source>
        <dbReference type="EMBL" id="KRK48787.1"/>
    </source>
</evidence>
<reference evidence="1 2" key="1">
    <citation type="journal article" date="2015" name="Genome Announc.">
        <title>Expanding the biotechnology potential of lactobacilli through comparative genomics of 213 strains and associated genera.</title>
        <authorList>
            <person name="Sun Z."/>
            <person name="Harris H.M."/>
            <person name="McCann A."/>
            <person name="Guo C."/>
            <person name="Argimon S."/>
            <person name="Zhang W."/>
            <person name="Yang X."/>
            <person name="Jeffery I.B."/>
            <person name="Cooney J.C."/>
            <person name="Kagawa T.F."/>
            <person name="Liu W."/>
            <person name="Song Y."/>
            <person name="Salvetti E."/>
            <person name="Wrobel A."/>
            <person name="Rasinkangas P."/>
            <person name="Parkhill J."/>
            <person name="Rea M.C."/>
            <person name="O'Sullivan O."/>
            <person name="Ritari J."/>
            <person name="Douillard F.P."/>
            <person name="Paul Ross R."/>
            <person name="Yang R."/>
            <person name="Briner A.E."/>
            <person name="Felis G.E."/>
            <person name="de Vos W.M."/>
            <person name="Barrangou R."/>
            <person name="Klaenhammer T.R."/>
            <person name="Caufield P.W."/>
            <person name="Cui Y."/>
            <person name="Zhang H."/>
            <person name="O'Toole P.W."/>
        </authorList>
    </citation>
    <scope>NUCLEOTIDE SEQUENCE [LARGE SCALE GENOMIC DNA]</scope>
    <source>
        <strain evidence="1 2">JCM 15530</strain>
    </source>
</reference>
<dbReference type="PATRIC" id="fig|1302272.5.peg.1112"/>
<comment type="caution">
    <text evidence="1">The sequence shown here is derived from an EMBL/GenBank/DDBJ whole genome shotgun (WGS) entry which is preliminary data.</text>
</comment>
<gene>
    <name evidence="1" type="ORF">FC96_GL001106</name>
</gene>
<protein>
    <submittedName>
        <fullName evidence="1">Uncharacterized protein</fullName>
    </submittedName>
</protein>
<accession>A0A0R1HW43</accession>
<sequence length="81" mass="9152">MNQHDEFQSFAALNGDNRYAVANQLAKQYGMDASQILFAYLKVAAPILNQQKSQQLTERQQRQIDQVFTAFLTGTQTGDEP</sequence>
<dbReference type="STRING" id="1302272.FC96_GL001106"/>
<dbReference type="RefSeq" id="WP_056941996.1">
    <property type="nucleotide sequence ID" value="NZ_AZCX01000002.1"/>
</dbReference>
<keyword evidence="2" id="KW-1185">Reference proteome</keyword>
<dbReference type="Proteomes" id="UP000050911">
    <property type="component" value="Unassembled WGS sequence"/>
</dbReference>
<dbReference type="OrthoDB" id="2299624at2"/>
<proteinExistence type="predicted"/>
<name>A0A0R1HW43_9LACO</name>